<dbReference type="Proteomes" id="UP000001402">
    <property type="component" value="Chromosome"/>
</dbReference>
<evidence type="ECO:0008006" key="3">
    <source>
        <dbReference type="Google" id="ProtNLM"/>
    </source>
</evidence>
<evidence type="ECO:0000313" key="2">
    <source>
        <dbReference type="Proteomes" id="UP000001402"/>
    </source>
</evidence>
<dbReference type="ESTHER" id="rhopa-q6n4n9">
    <property type="family name" value="Fungal-Bact_LIP"/>
</dbReference>
<dbReference type="Gene3D" id="3.40.50.1820">
    <property type="entry name" value="alpha/beta hydrolase"/>
    <property type="match status" value="1"/>
</dbReference>
<dbReference type="AlphaFoldDB" id="E6VQ60"/>
<dbReference type="PANTHER" id="PTHR34853">
    <property type="match status" value="1"/>
</dbReference>
<dbReference type="PROSITE" id="PS51318">
    <property type="entry name" value="TAT"/>
    <property type="match status" value="1"/>
</dbReference>
<dbReference type="GO" id="GO:0004806">
    <property type="term" value="F:triacylglycerol lipase activity"/>
    <property type="evidence" value="ECO:0007669"/>
    <property type="project" value="InterPro"/>
</dbReference>
<dbReference type="EMBL" id="CP002418">
    <property type="protein sequence ID" value="ADU43737.1"/>
    <property type="molecule type" value="Genomic_DNA"/>
</dbReference>
<protein>
    <recommendedName>
        <fullName evidence="3">Lysophospholipase</fullName>
    </recommendedName>
</protein>
<evidence type="ECO:0000313" key="1">
    <source>
        <dbReference type="EMBL" id="ADU43737.1"/>
    </source>
</evidence>
<dbReference type="BioCyc" id="RPAL652103:RPDX1_RS10460-MONOMER"/>
<dbReference type="PANTHER" id="PTHR34853:SF1">
    <property type="entry name" value="LIPASE 5"/>
    <property type="match status" value="1"/>
</dbReference>
<organism evidence="1 2">
    <name type="scientific">Rhodopseudomonas palustris (strain DX-1)</name>
    <dbReference type="NCBI Taxonomy" id="652103"/>
    <lineage>
        <taxon>Bacteria</taxon>
        <taxon>Pseudomonadati</taxon>
        <taxon>Pseudomonadota</taxon>
        <taxon>Alphaproteobacteria</taxon>
        <taxon>Hyphomicrobiales</taxon>
        <taxon>Nitrobacteraceae</taxon>
        <taxon>Rhodopseudomonas</taxon>
    </lineage>
</organism>
<dbReference type="GO" id="GO:0016042">
    <property type="term" value="P:lipid catabolic process"/>
    <property type="evidence" value="ECO:0007669"/>
    <property type="project" value="InterPro"/>
</dbReference>
<dbReference type="OrthoDB" id="9798122at2"/>
<reference evidence="1" key="1">
    <citation type="submission" date="2010-12" db="EMBL/GenBank/DDBJ databases">
        <title>Complete sequence of Rhodopseudomonas palustris DX-1.</title>
        <authorList>
            <consortium name="US DOE Joint Genome Institute"/>
            <person name="Lucas S."/>
            <person name="Copeland A."/>
            <person name="Lapidus A."/>
            <person name="Cheng J.-F."/>
            <person name="Goodwin L."/>
            <person name="Pitluck S."/>
            <person name="Misra M."/>
            <person name="Chertkov O."/>
            <person name="Detter J.C."/>
            <person name="Han C."/>
            <person name="Tapia R."/>
            <person name="Land M."/>
            <person name="Hauser L."/>
            <person name="Kyrpides N."/>
            <person name="Ivanova N."/>
            <person name="Ovchinnikova G."/>
            <person name="Logan B."/>
            <person name="Oda Y."/>
            <person name="Harwood C."/>
            <person name="Woyke T."/>
        </authorList>
    </citation>
    <scope>NUCLEOTIDE SEQUENCE [LARGE SCALE GENOMIC DNA]</scope>
    <source>
        <strain evidence="1">DX-1</strain>
    </source>
</reference>
<dbReference type="InterPro" id="IPR006311">
    <property type="entry name" value="TAT_signal"/>
</dbReference>
<dbReference type="InterPro" id="IPR029058">
    <property type="entry name" value="AB_hydrolase_fold"/>
</dbReference>
<dbReference type="eggNOG" id="COG1506">
    <property type="taxonomic scope" value="Bacteria"/>
</dbReference>
<proteinExistence type="predicted"/>
<dbReference type="SUPFAM" id="SSF53474">
    <property type="entry name" value="alpha/beta-Hydrolases"/>
    <property type="match status" value="1"/>
</dbReference>
<dbReference type="InterPro" id="IPR005152">
    <property type="entry name" value="Lipase_secreted"/>
</dbReference>
<name>E6VQ60_RHOPX</name>
<accession>E6VQ60</accession>
<gene>
    <name evidence="1" type="ordered locus">Rpdx1_2140</name>
</gene>
<dbReference type="HOGENOM" id="CLU_650729_0_0_5"/>
<dbReference type="KEGG" id="rpx:Rpdx1_2140"/>
<sequence>MPPQNDPSAPAQAQSSAERIDRARRALVFGAALSAGVAGAGLGPANAAVRRSSARSGIDRSARVSAARLDAEVAKAFPLFNVPAILPPFDAASAGARFDVDLHRIVTTTRVPETGARVQVSGLLAVPVGKTGELPLVSWQHGTILSFDQVPSNLIRLAAPDYALTDAADSLETLFNVQRFAGQGYAVIAADYVGKGPFRDGRDEAYVVKGVSVQTCLDILQAGKAAMTSLGLTPSKLLLNGWSQGALNTQWLHQALRRRSTPIAATAAASPFNDLNEAWSYWAGAQSFALPAGTTSYPALPSWISLCMIVALGSYERYYGLNGLLDSAIRPDFRELARKYWSDYKTDFDPAKPFPTGAELLVPGFFERATDDRNSAFLRHLAANRASYWRYDSPIRFHYGLADEALHPAMVYRALSAGGHAATGIPTSGASHRATFLASLYGDAASLGGAENVLSWFGKS</sequence>
<dbReference type="STRING" id="652103.Rpdx1_2140"/>